<sequence>MIDRDHRLSVVRQVKLLGFSRGSRLLFSTFSVAQRSGSEAAADECVAFARGSTNYISTTLLPEVVSCKDS</sequence>
<dbReference type="AlphaFoldDB" id="A0AAW8M2T6"/>
<dbReference type="Proteomes" id="UP001265315">
    <property type="component" value="Unassembled WGS sequence"/>
</dbReference>
<dbReference type="EMBL" id="JAVDSW010000011">
    <property type="protein sequence ID" value="MDR6705526.1"/>
    <property type="molecule type" value="Genomic_DNA"/>
</dbReference>
<protein>
    <submittedName>
        <fullName evidence="1">Uncharacterized protein</fullName>
    </submittedName>
</protein>
<evidence type="ECO:0000313" key="1">
    <source>
        <dbReference type="EMBL" id="MDR6705526.1"/>
    </source>
</evidence>
<comment type="caution">
    <text evidence="1">The sequence shown here is derived from an EMBL/GenBank/DDBJ whole genome shotgun (WGS) entry which is preliminary data.</text>
</comment>
<evidence type="ECO:0000313" key="2">
    <source>
        <dbReference type="Proteomes" id="UP001265315"/>
    </source>
</evidence>
<gene>
    <name evidence="1" type="ORF">J2W61_005401</name>
</gene>
<name>A0AAW8M2T6_AGRTU</name>
<reference evidence="1" key="1">
    <citation type="submission" date="2023-07" db="EMBL/GenBank/DDBJ databases">
        <title>Sorghum-associated microbial communities from plants grown in Nebraska, USA.</title>
        <authorList>
            <person name="Schachtman D."/>
        </authorList>
    </citation>
    <scope>NUCLEOTIDE SEQUENCE</scope>
    <source>
        <strain evidence="1">1457</strain>
    </source>
</reference>
<proteinExistence type="predicted"/>
<organism evidence="1 2">
    <name type="scientific">Agrobacterium tumefaciens</name>
    <dbReference type="NCBI Taxonomy" id="358"/>
    <lineage>
        <taxon>Bacteria</taxon>
        <taxon>Pseudomonadati</taxon>
        <taxon>Pseudomonadota</taxon>
        <taxon>Alphaproteobacteria</taxon>
        <taxon>Hyphomicrobiales</taxon>
        <taxon>Rhizobiaceae</taxon>
        <taxon>Rhizobium/Agrobacterium group</taxon>
        <taxon>Agrobacterium</taxon>
        <taxon>Agrobacterium tumefaciens complex</taxon>
    </lineage>
</organism>
<accession>A0AAW8M2T6</accession>